<evidence type="ECO:0000256" key="5">
    <source>
        <dbReference type="ARBA" id="ARBA00022840"/>
    </source>
</evidence>
<dbReference type="InterPro" id="IPR000719">
    <property type="entry name" value="Prot_kinase_dom"/>
</dbReference>
<dbReference type="InterPro" id="IPR011098">
    <property type="entry name" value="G5_dom"/>
</dbReference>
<evidence type="ECO:0000256" key="1">
    <source>
        <dbReference type="ARBA" id="ARBA00022679"/>
    </source>
</evidence>
<dbReference type="PROSITE" id="PS51109">
    <property type="entry name" value="G5"/>
    <property type="match status" value="1"/>
</dbReference>
<proteinExistence type="predicted"/>
<evidence type="ECO:0000256" key="4">
    <source>
        <dbReference type="ARBA" id="ARBA00022777"/>
    </source>
</evidence>
<dbReference type="PROSITE" id="PS50011">
    <property type="entry name" value="PROTEIN_KINASE_DOM"/>
    <property type="match status" value="1"/>
</dbReference>
<dbReference type="CDD" id="cd14014">
    <property type="entry name" value="STKc_PknB_like"/>
    <property type="match status" value="1"/>
</dbReference>
<feature type="domain" description="G5" evidence="8">
    <location>
        <begin position="509"/>
        <end position="589"/>
    </location>
</feature>
<sequence length="673" mass="72289">MLSNGDKIGPYIIRERAGQGGMATVYKAWHEGLHRFEALKVPRGAEQGAHDSAYIQRLLSEARVAAGLHHPHIVAIHGVSEPLAPIPFFAMDWVQGRDLAKILAEKRAFSLCETIPILESVASALDYAHACGVVHRDIKPANILIADSGGVLVPQVVDFGISRAAEDEDGAGETKLTKSGMIVGTPEYMSPEQAGSGAPVDFRTDLYSLAVVAYEMLCGAPPFTAGSGVSRFSVLISHVRDSAPLFEKCPDFPRQAGEVLLRALSKTPDERPSSCSAFIEELRQAAQNAPVFSRAIVEKPNAQEEERTPFDSSRFERDEAATVFERPLSVSAAPRTVVPQKNGAATLENASDSVYSLRARLEAASAKVVSPAELNLPPIVNSPLKTAAIAASIPPGIAAIPQKIRESVPSQPSQSLNTATRGTSRVALLAGLGGILVGGALVLMMIGRDYGTPAKANSGTSETMAASAPRSNRAETQALPALNYEKLVSVRVSKTSDLAAPIVPAPLDSARLRTMKVIRTREIAYATQTRRSDKRAAGSRSVVQRGQNGAREVELQISYRGEKEVGRIPVAKRVIRPAVAQIVVIGTRAAPQPRELFSPQKTEASAPRARIRSARQAMRRSIAPRLEKVQLAAKTRVRPQVRPQAASRLLKIVRRSAPVSKKRRLVREAPLPP</sequence>
<dbReference type="EMBL" id="NIGF01000003">
    <property type="protein sequence ID" value="PQV64973.1"/>
    <property type="molecule type" value="Genomic_DNA"/>
</dbReference>
<dbReference type="AlphaFoldDB" id="A0A2S8SW02"/>
<evidence type="ECO:0000313" key="9">
    <source>
        <dbReference type="EMBL" id="PQV64973.1"/>
    </source>
</evidence>
<dbReference type="OrthoDB" id="9788659at2"/>
<dbReference type="GO" id="GO:0005524">
    <property type="term" value="F:ATP binding"/>
    <property type="evidence" value="ECO:0007669"/>
    <property type="project" value="UniProtKB-KW"/>
</dbReference>
<evidence type="ECO:0000256" key="2">
    <source>
        <dbReference type="ARBA" id="ARBA00022729"/>
    </source>
</evidence>
<dbReference type="InParanoid" id="A0A2S8SW02"/>
<dbReference type="InterPro" id="IPR011009">
    <property type="entry name" value="Kinase-like_dom_sf"/>
</dbReference>
<feature type="domain" description="Protein kinase" evidence="7">
    <location>
        <begin position="11"/>
        <end position="292"/>
    </location>
</feature>
<keyword evidence="10" id="KW-1185">Reference proteome</keyword>
<dbReference type="Gene3D" id="1.10.510.10">
    <property type="entry name" value="Transferase(Phosphotransferase) domain 1"/>
    <property type="match status" value="1"/>
</dbReference>
<dbReference type="InterPro" id="IPR008271">
    <property type="entry name" value="Ser/Thr_kinase_AS"/>
</dbReference>
<dbReference type="PANTHER" id="PTHR43289">
    <property type="entry name" value="MITOGEN-ACTIVATED PROTEIN KINASE KINASE KINASE 20-RELATED"/>
    <property type="match status" value="1"/>
</dbReference>
<dbReference type="Gene3D" id="2.20.230.10">
    <property type="entry name" value="Resuscitation-promoting factor rpfb"/>
    <property type="match status" value="1"/>
</dbReference>
<dbReference type="SUPFAM" id="SSF56112">
    <property type="entry name" value="Protein kinase-like (PK-like)"/>
    <property type="match status" value="1"/>
</dbReference>
<dbReference type="SMART" id="SM00220">
    <property type="entry name" value="S_TKc"/>
    <property type="match status" value="1"/>
</dbReference>
<gene>
    <name evidence="9" type="ORF">B1R32_103243</name>
</gene>
<dbReference type="GO" id="GO:0004674">
    <property type="term" value="F:protein serine/threonine kinase activity"/>
    <property type="evidence" value="ECO:0007669"/>
    <property type="project" value="UniProtKB-KW"/>
</dbReference>
<evidence type="ECO:0000313" key="10">
    <source>
        <dbReference type="Proteomes" id="UP000237684"/>
    </source>
</evidence>
<organism evidence="9 10">
    <name type="scientific">Abditibacterium utsteinense</name>
    <dbReference type="NCBI Taxonomy" id="1960156"/>
    <lineage>
        <taxon>Bacteria</taxon>
        <taxon>Pseudomonadati</taxon>
        <taxon>Abditibacteriota</taxon>
        <taxon>Abditibacteriia</taxon>
        <taxon>Abditibacteriales</taxon>
        <taxon>Abditibacteriaceae</taxon>
        <taxon>Abditibacterium</taxon>
    </lineage>
</organism>
<dbReference type="Pfam" id="PF07501">
    <property type="entry name" value="G5"/>
    <property type="match status" value="1"/>
</dbReference>
<dbReference type="Pfam" id="PF00069">
    <property type="entry name" value="Pkinase"/>
    <property type="match status" value="1"/>
</dbReference>
<protein>
    <submittedName>
        <fullName evidence="9">Serine/threonine protein kinase</fullName>
    </submittedName>
</protein>
<evidence type="ECO:0000256" key="6">
    <source>
        <dbReference type="SAM" id="MobiDB-lite"/>
    </source>
</evidence>
<dbReference type="PANTHER" id="PTHR43289:SF6">
    <property type="entry name" value="SERINE_THREONINE-PROTEIN KINASE NEKL-3"/>
    <property type="match status" value="1"/>
</dbReference>
<dbReference type="SMART" id="SM01208">
    <property type="entry name" value="G5"/>
    <property type="match status" value="1"/>
</dbReference>
<evidence type="ECO:0000256" key="3">
    <source>
        <dbReference type="ARBA" id="ARBA00022741"/>
    </source>
</evidence>
<reference evidence="9 10" key="1">
    <citation type="journal article" date="2018" name="Syst. Appl. Microbiol.">
        <title>Abditibacterium utsteinense sp. nov., the first cultivated member of candidate phylum FBP, isolated from ice-free Antarctic soil samples.</title>
        <authorList>
            <person name="Tahon G."/>
            <person name="Tytgat B."/>
            <person name="Lebbe L."/>
            <person name="Carlier A."/>
            <person name="Willems A."/>
        </authorList>
    </citation>
    <scope>NUCLEOTIDE SEQUENCE [LARGE SCALE GENOMIC DNA]</scope>
    <source>
        <strain evidence="9 10">LMG 29911</strain>
    </source>
</reference>
<keyword evidence="1" id="KW-0808">Transferase</keyword>
<evidence type="ECO:0000259" key="8">
    <source>
        <dbReference type="PROSITE" id="PS51109"/>
    </source>
</evidence>
<dbReference type="RefSeq" id="WP_105482839.1">
    <property type="nucleotide sequence ID" value="NZ_NIGF01000003.1"/>
</dbReference>
<keyword evidence="4 9" id="KW-0418">Kinase</keyword>
<keyword evidence="2" id="KW-0732">Signal</keyword>
<keyword evidence="9" id="KW-0723">Serine/threonine-protein kinase</keyword>
<name>A0A2S8SW02_9BACT</name>
<feature type="compositionally biased region" description="Polar residues" evidence="6">
    <location>
        <begin position="455"/>
        <end position="464"/>
    </location>
</feature>
<dbReference type="Gene3D" id="3.30.200.20">
    <property type="entry name" value="Phosphorylase Kinase, domain 1"/>
    <property type="match status" value="1"/>
</dbReference>
<dbReference type="Proteomes" id="UP000237684">
    <property type="component" value="Unassembled WGS sequence"/>
</dbReference>
<feature type="region of interest" description="Disordered" evidence="6">
    <location>
        <begin position="452"/>
        <end position="472"/>
    </location>
</feature>
<accession>A0A2S8SW02</accession>
<keyword evidence="3" id="KW-0547">Nucleotide-binding</keyword>
<comment type="caution">
    <text evidence="9">The sequence shown here is derived from an EMBL/GenBank/DDBJ whole genome shotgun (WGS) entry which is preliminary data.</text>
</comment>
<evidence type="ECO:0000259" key="7">
    <source>
        <dbReference type="PROSITE" id="PS50011"/>
    </source>
</evidence>
<dbReference type="PROSITE" id="PS00108">
    <property type="entry name" value="PROTEIN_KINASE_ST"/>
    <property type="match status" value="1"/>
</dbReference>
<keyword evidence="5" id="KW-0067">ATP-binding</keyword>